<evidence type="ECO:0008006" key="3">
    <source>
        <dbReference type="Google" id="ProtNLM"/>
    </source>
</evidence>
<protein>
    <recommendedName>
        <fullName evidence="3">NYN domain-containing protein</fullName>
    </recommendedName>
</protein>
<dbReference type="EMBL" id="AP024819">
    <property type="protein sequence ID" value="BCZ18867.1"/>
    <property type="molecule type" value="Genomic_DNA"/>
</dbReference>
<dbReference type="Gene3D" id="3.40.50.1010">
    <property type="entry name" value="5'-nuclease"/>
    <property type="match status" value="1"/>
</dbReference>
<organism evidence="1 2">
    <name type="scientific">Helicobacter gastrofelis</name>
    <dbReference type="NCBI Taxonomy" id="2849642"/>
    <lineage>
        <taxon>Bacteria</taxon>
        <taxon>Pseudomonadati</taxon>
        <taxon>Campylobacterota</taxon>
        <taxon>Epsilonproteobacteria</taxon>
        <taxon>Campylobacterales</taxon>
        <taxon>Helicobacteraceae</taxon>
        <taxon>Helicobacter</taxon>
    </lineage>
</organism>
<accession>A0ABM7SL50</accession>
<dbReference type="Proteomes" id="UP000826146">
    <property type="component" value="Chromosome"/>
</dbReference>
<sequence length="147" mass="16934">MRIAVFVDWENLGRDVIHVQDSCQEFKSAFDYNKCSHVMTLIHAFLNPDEKLYRVFFYTATPLSIDGKKESKRLAGFSGYLKNHQEAFFKMKQRSDQIKKFITEISFEKFVALRLGSLQLRGVNHNGLDVIQKQVDILLGLDIACGL</sequence>
<keyword evidence="2" id="KW-1185">Reference proteome</keyword>
<proteinExistence type="predicted"/>
<name>A0ABM7SL50_9HELI</name>
<dbReference type="RefSeq" id="WP_221272316.1">
    <property type="nucleotide sequence ID" value="NZ_AP024819.1"/>
</dbReference>
<gene>
    <name evidence="1" type="ORF">NHP190012_05090</name>
</gene>
<evidence type="ECO:0000313" key="1">
    <source>
        <dbReference type="EMBL" id="BCZ18867.1"/>
    </source>
</evidence>
<evidence type="ECO:0000313" key="2">
    <source>
        <dbReference type="Proteomes" id="UP000826146"/>
    </source>
</evidence>
<reference evidence="1 2" key="1">
    <citation type="submission" date="2021-07" db="EMBL/GenBank/DDBJ databases">
        <title>Novel Helicobacter sp. Isolated from a cat.</title>
        <authorList>
            <person name="Rimbara E."/>
            <person name="Suzuki M."/>
        </authorList>
    </citation>
    <scope>NUCLEOTIDE SEQUENCE [LARGE SCALE GENOMIC DNA]</scope>
    <source>
        <strain evidence="2">NHP19-012</strain>
    </source>
</reference>